<evidence type="ECO:0000259" key="4">
    <source>
        <dbReference type="PROSITE" id="PS01124"/>
    </source>
</evidence>
<accession>A0ABW5PDG9</accession>
<gene>
    <name evidence="5" type="ORF">ACFSUF_09435</name>
</gene>
<evidence type="ECO:0000256" key="1">
    <source>
        <dbReference type="ARBA" id="ARBA00023015"/>
    </source>
</evidence>
<sequence length="259" mass="29963">MKTEYHSQKDLFTVGNISFLTVQRPQGHKISYSEGRIQHSFIYTFSGSMRYSFLDPATHDIHAAAGEFVFIPSGTRHNSTYLDEENEVGIAQFDLLAGELPPYLAAPTLITIDHAEEIFTSYRTDLKAGAGENPMYYFYRVYELLYQISKQVQKIPYKFKKLQPALKEMNLHYADHRKIVYYSDMSSMSEPGFRRLFTEYTGLSPIEYRNRIRLQEAKKLLRSGEYRVDEAAEAVGFTNLSFFCRSYKQLFGHSPGKET</sequence>
<evidence type="ECO:0000313" key="5">
    <source>
        <dbReference type="EMBL" id="MFD2612643.1"/>
    </source>
</evidence>
<keyword evidence="3" id="KW-0804">Transcription</keyword>
<dbReference type="InterPro" id="IPR011051">
    <property type="entry name" value="RmlC_Cupin_sf"/>
</dbReference>
<dbReference type="InterPro" id="IPR018062">
    <property type="entry name" value="HTH_AraC-typ_CS"/>
</dbReference>
<keyword evidence="1" id="KW-0805">Transcription regulation</keyword>
<comment type="caution">
    <text evidence="5">The sequence shown here is derived from an EMBL/GenBank/DDBJ whole genome shotgun (WGS) entry which is preliminary data.</text>
</comment>
<dbReference type="Gene3D" id="1.10.10.60">
    <property type="entry name" value="Homeodomain-like"/>
    <property type="match status" value="2"/>
</dbReference>
<evidence type="ECO:0000313" key="6">
    <source>
        <dbReference type="Proteomes" id="UP001597541"/>
    </source>
</evidence>
<dbReference type="PROSITE" id="PS01124">
    <property type="entry name" value="HTH_ARAC_FAMILY_2"/>
    <property type="match status" value="1"/>
</dbReference>
<keyword evidence="6" id="KW-1185">Reference proteome</keyword>
<name>A0ABW5PDG9_9BACL</name>
<dbReference type="InterPro" id="IPR018060">
    <property type="entry name" value="HTH_AraC"/>
</dbReference>
<dbReference type="Pfam" id="PF12833">
    <property type="entry name" value="HTH_18"/>
    <property type="match status" value="1"/>
</dbReference>
<dbReference type="SMART" id="SM00342">
    <property type="entry name" value="HTH_ARAC"/>
    <property type="match status" value="1"/>
</dbReference>
<dbReference type="PROSITE" id="PS00041">
    <property type="entry name" value="HTH_ARAC_FAMILY_1"/>
    <property type="match status" value="1"/>
</dbReference>
<dbReference type="EMBL" id="JBHUME010000007">
    <property type="protein sequence ID" value="MFD2612643.1"/>
    <property type="molecule type" value="Genomic_DNA"/>
</dbReference>
<feature type="domain" description="HTH araC/xylS-type" evidence="4">
    <location>
        <begin position="163"/>
        <end position="259"/>
    </location>
</feature>
<dbReference type="InterPro" id="IPR014710">
    <property type="entry name" value="RmlC-like_jellyroll"/>
</dbReference>
<dbReference type="RefSeq" id="WP_377602358.1">
    <property type="nucleotide sequence ID" value="NZ_JBHUME010000007.1"/>
</dbReference>
<dbReference type="PANTHER" id="PTHR43280:SF2">
    <property type="entry name" value="HTH-TYPE TRANSCRIPTIONAL REGULATOR EXSA"/>
    <property type="match status" value="1"/>
</dbReference>
<evidence type="ECO:0000256" key="2">
    <source>
        <dbReference type="ARBA" id="ARBA00023125"/>
    </source>
</evidence>
<evidence type="ECO:0000256" key="3">
    <source>
        <dbReference type="ARBA" id="ARBA00023163"/>
    </source>
</evidence>
<protein>
    <submittedName>
        <fullName evidence="5">AraC family transcriptional regulator</fullName>
    </submittedName>
</protein>
<dbReference type="Proteomes" id="UP001597541">
    <property type="component" value="Unassembled WGS sequence"/>
</dbReference>
<organism evidence="5 6">
    <name type="scientific">Paenibacillus gansuensis</name>
    <dbReference type="NCBI Taxonomy" id="306542"/>
    <lineage>
        <taxon>Bacteria</taxon>
        <taxon>Bacillati</taxon>
        <taxon>Bacillota</taxon>
        <taxon>Bacilli</taxon>
        <taxon>Bacillales</taxon>
        <taxon>Paenibacillaceae</taxon>
        <taxon>Paenibacillus</taxon>
    </lineage>
</organism>
<dbReference type="SUPFAM" id="SSF51182">
    <property type="entry name" value="RmlC-like cupins"/>
    <property type="match status" value="1"/>
</dbReference>
<dbReference type="SUPFAM" id="SSF46689">
    <property type="entry name" value="Homeodomain-like"/>
    <property type="match status" value="1"/>
</dbReference>
<reference evidence="6" key="1">
    <citation type="journal article" date="2019" name="Int. J. Syst. Evol. Microbiol.">
        <title>The Global Catalogue of Microorganisms (GCM) 10K type strain sequencing project: providing services to taxonomists for standard genome sequencing and annotation.</title>
        <authorList>
            <consortium name="The Broad Institute Genomics Platform"/>
            <consortium name="The Broad Institute Genome Sequencing Center for Infectious Disease"/>
            <person name="Wu L."/>
            <person name="Ma J."/>
        </authorList>
    </citation>
    <scope>NUCLEOTIDE SEQUENCE [LARGE SCALE GENOMIC DNA]</scope>
    <source>
        <strain evidence="6">KCTC 3950</strain>
    </source>
</reference>
<dbReference type="PANTHER" id="PTHR43280">
    <property type="entry name" value="ARAC-FAMILY TRANSCRIPTIONAL REGULATOR"/>
    <property type="match status" value="1"/>
</dbReference>
<keyword evidence="2" id="KW-0238">DNA-binding</keyword>
<dbReference type="InterPro" id="IPR009057">
    <property type="entry name" value="Homeodomain-like_sf"/>
</dbReference>
<dbReference type="Gene3D" id="2.60.120.10">
    <property type="entry name" value="Jelly Rolls"/>
    <property type="match status" value="1"/>
</dbReference>
<proteinExistence type="predicted"/>